<evidence type="ECO:0000313" key="4">
    <source>
        <dbReference type="Proteomes" id="UP000023785"/>
    </source>
</evidence>
<gene>
    <name evidence="3" type="ORF">P256_02361</name>
</gene>
<dbReference type="InterPro" id="IPR053167">
    <property type="entry name" value="Spore_coat_component"/>
</dbReference>
<organism evidence="3 4">
    <name type="scientific">Acinetobacter nectaris CIP 110549</name>
    <dbReference type="NCBI Taxonomy" id="1392540"/>
    <lineage>
        <taxon>Bacteria</taxon>
        <taxon>Pseudomonadati</taxon>
        <taxon>Pseudomonadota</taxon>
        <taxon>Gammaproteobacteria</taxon>
        <taxon>Moraxellales</taxon>
        <taxon>Moraxellaceae</taxon>
        <taxon>Acinetobacter</taxon>
    </lineage>
</organism>
<evidence type="ECO:0000259" key="2">
    <source>
        <dbReference type="Pfam" id="PF05229"/>
    </source>
</evidence>
<dbReference type="Proteomes" id="UP000023785">
    <property type="component" value="Unassembled WGS sequence"/>
</dbReference>
<protein>
    <recommendedName>
        <fullName evidence="2">Spore coat protein U/FanG domain-containing protein</fullName>
    </recommendedName>
</protein>
<keyword evidence="1" id="KW-0812">Transmembrane</keyword>
<feature type="domain" description="Spore coat protein U/FanG" evidence="2">
    <location>
        <begin position="183"/>
        <end position="314"/>
    </location>
</feature>
<feature type="transmembrane region" description="Helical" evidence="1">
    <location>
        <begin position="12"/>
        <end position="32"/>
    </location>
</feature>
<dbReference type="PANTHER" id="PTHR37089">
    <property type="entry name" value="PROTEIN U-RELATED"/>
    <property type="match status" value="1"/>
</dbReference>
<dbReference type="HOGENOM" id="CLU_075732_0_0_6"/>
<name>V2THZ2_9GAMM</name>
<dbReference type="EMBL" id="AYER01000010">
    <property type="protein sequence ID" value="ESK37306.1"/>
    <property type="molecule type" value="Genomic_DNA"/>
</dbReference>
<evidence type="ECO:0000256" key="1">
    <source>
        <dbReference type="SAM" id="Phobius"/>
    </source>
</evidence>
<dbReference type="AlphaFoldDB" id="V2THZ2"/>
<dbReference type="PATRIC" id="fig|1392540.3.peg.2280"/>
<keyword evidence="1" id="KW-0472">Membrane</keyword>
<comment type="caution">
    <text evidence="3">The sequence shown here is derived from an EMBL/GenBank/DDBJ whole genome shotgun (WGS) entry which is preliminary data.</text>
</comment>
<dbReference type="Pfam" id="PF05229">
    <property type="entry name" value="SCPU"/>
    <property type="match status" value="1"/>
</dbReference>
<accession>V2THZ2</accession>
<dbReference type="RefSeq" id="WP_023273971.1">
    <property type="nucleotide sequence ID" value="NZ_KI530736.1"/>
</dbReference>
<evidence type="ECO:0000313" key="3">
    <source>
        <dbReference type="EMBL" id="ESK37306.1"/>
    </source>
</evidence>
<keyword evidence="1" id="KW-1133">Transmembrane helix</keyword>
<dbReference type="SMART" id="SM00972">
    <property type="entry name" value="SCPU"/>
    <property type="match status" value="1"/>
</dbReference>
<reference evidence="3 4" key="1">
    <citation type="submission" date="2013-10" db="EMBL/GenBank/DDBJ databases">
        <title>The Genome Sequence of Acinetobacter nectaris CIP 110549.</title>
        <authorList>
            <consortium name="The Broad Institute Genomics Platform"/>
            <consortium name="The Broad Institute Genome Sequencing Center for Infectious Disease"/>
            <person name="Cerqueira G."/>
            <person name="Feldgarden M."/>
            <person name="Courvalin P."/>
            <person name="Grillot-Courvalin C."/>
            <person name="Clermont D."/>
            <person name="Rocha E."/>
            <person name="Yoon E.-J."/>
            <person name="Nemec A."/>
            <person name="Young S.K."/>
            <person name="Zeng Q."/>
            <person name="Gargeya S."/>
            <person name="Fitzgerald M."/>
            <person name="Abouelleil A."/>
            <person name="Alvarado L."/>
            <person name="Berlin A.M."/>
            <person name="Chapman S.B."/>
            <person name="Gainer-Dewar J."/>
            <person name="Goldberg J."/>
            <person name="Gnerre S."/>
            <person name="Griggs A."/>
            <person name="Gujja S."/>
            <person name="Hansen M."/>
            <person name="Howarth C."/>
            <person name="Imamovic A."/>
            <person name="Ireland A."/>
            <person name="Larimer J."/>
            <person name="McCowan C."/>
            <person name="Murphy C."/>
            <person name="Pearson M."/>
            <person name="Poon T.W."/>
            <person name="Priest M."/>
            <person name="Roberts A."/>
            <person name="Saif S."/>
            <person name="Shea T."/>
            <person name="Sykes S."/>
            <person name="Wortman J."/>
            <person name="Nusbaum C."/>
            <person name="Birren B."/>
        </authorList>
    </citation>
    <scope>NUCLEOTIDE SEQUENCE [LARGE SCALE GENOMIC DNA]</scope>
    <source>
        <strain evidence="3 4">CIP 110549</strain>
    </source>
</reference>
<dbReference type="InterPro" id="IPR007893">
    <property type="entry name" value="Spore_coat_U/FanG"/>
</dbReference>
<proteinExistence type="predicted"/>
<keyword evidence="4" id="KW-1185">Reference proteome</keyword>
<sequence>MIDNAKKNYLKLIFFNIFISLSFLIISAHVHASCSTVGKTIKTYNYNAATITQDASINYQGEIRCTPSIIFNNMCLQANFNSNTSTNRGNSFPYTVNASFSGGDSTTLNSSIWSQFSADPNSYRRNIYKYSITVTVPANSNSLIAYPIGSYIGTLTLNWYTGTSLFGFLSCSDMTPYEQGTINLTADYIVPPLCQISSTSDINFGNIFDIGTSSKNYDAQGAISTICNSGTPYTIYLGDGNSRIPNSYRQMANNGNYIPYQLYQDSNYSTVWDSLNGISNIGIGTAQTNVVYGRIPNHQKIASIPATYTDNVIVNVNY</sequence>
<dbReference type="eggNOG" id="COG5430">
    <property type="taxonomic scope" value="Bacteria"/>
</dbReference>
<dbReference type="STRING" id="1392540.P256_02361"/>